<dbReference type="eggNOG" id="ENOG502QQN6">
    <property type="taxonomic scope" value="Eukaryota"/>
</dbReference>
<dbReference type="Gramene" id="TraesCS2D03G0056300.1">
    <property type="protein sequence ID" value="TraesCS2D03G0056300.1.CDS"/>
    <property type="gene ID" value="TraesCS2D03G0056300"/>
</dbReference>
<dbReference type="Gene3D" id="1.10.600.10">
    <property type="entry name" value="Farnesyl Diphosphate Synthase"/>
    <property type="match status" value="2"/>
</dbReference>
<evidence type="ECO:0000256" key="1">
    <source>
        <dbReference type="SAM" id="MobiDB-lite"/>
    </source>
</evidence>
<dbReference type="SFLD" id="SFLDG01605">
    <property type="entry name" value="Terpene_Cyclase_Like_1_N-term"/>
    <property type="match status" value="1"/>
</dbReference>
<proteinExistence type="predicted"/>
<feature type="domain" description="Terpene synthase N-terminal" evidence="2">
    <location>
        <begin position="292"/>
        <end position="500"/>
    </location>
</feature>
<dbReference type="GO" id="GO:0000287">
    <property type="term" value="F:magnesium ion binding"/>
    <property type="evidence" value="ECO:0000318"/>
    <property type="project" value="GO_Central"/>
</dbReference>
<reference evidence="3" key="2">
    <citation type="submission" date="2018-10" db="UniProtKB">
        <authorList>
            <consortium name="EnsemblPlants"/>
        </authorList>
    </citation>
    <scope>IDENTIFICATION</scope>
</reference>
<dbReference type="Gramene" id="TraesROB_scaffold_001127_01G000100.1">
    <property type="protein sequence ID" value="TraesROB_scaffold_001127_01G000100.1"/>
    <property type="gene ID" value="TraesROB_scaffold_001127_01G000100"/>
</dbReference>
<dbReference type="PANTHER" id="PTHR31739">
    <property type="entry name" value="ENT-COPALYL DIPHOSPHATE SYNTHASE, CHLOROPLASTIC"/>
    <property type="match status" value="1"/>
</dbReference>
<dbReference type="PANTHER" id="PTHR31739:SF23">
    <property type="entry name" value="GENOME ASSEMBLY, CHROMOSOME: II"/>
    <property type="match status" value="1"/>
</dbReference>
<reference evidence="3" key="1">
    <citation type="submission" date="2018-08" db="EMBL/GenBank/DDBJ databases">
        <authorList>
            <person name="Rossello M."/>
        </authorList>
    </citation>
    <scope>NUCLEOTIDE SEQUENCE [LARGE SCALE GENOMIC DNA]</scope>
    <source>
        <strain evidence="3">cv. Chinese Spring</strain>
    </source>
</reference>
<evidence type="ECO:0000259" key="2">
    <source>
        <dbReference type="Pfam" id="PF01397"/>
    </source>
</evidence>
<gene>
    <name evidence="3" type="primary">LOC123048255</name>
</gene>
<dbReference type="InterPro" id="IPR008949">
    <property type="entry name" value="Isoprenoid_synthase_dom_sf"/>
</dbReference>
<dbReference type="SUPFAM" id="SSF48576">
    <property type="entry name" value="Terpenoid synthases"/>
    <property type="match status" value="1"/>
</dbReference>
<dbReference type="InterPro" id="IPR001906">
    <property type="entry name" value="Terpene_synth_N"/>
</dbReference>
<dbReference type="Gramene" id="TraesWEE_scaffold_002171_01G001200.1">
    <property type="protein sequence ID" value="TraesWEE_scaffold_002171_01G001200.1"/>
    <property type="gene ID" value="TraesWEE_scaffold_002171_01G001200"/>
</dbReference>
<dbReference type="OrthoDB" id="589859at2759"/>
<evidence type="ECO:0000313" key="3">
    <source>
        <dbReference type="EnsemblPlants" id="TraesCS2D02G029600.1"/>
    </source>
</evidence>
<name>A0A1D6D979_WHEAT</name>
<dbReference type="EnsemblPlants" id="TraesCS2D02G029600.1">
    <property type="protein sequence ID" value="TraesCS2D02G029600.1"/>
    <property type="gene ID" value="TraesCS2D02G029600"/>
</dbReference>
<dbReference type="STRING" id="4565.A0A1D6D979"/>
<dbReference type="Gramene" id="TraesCLE_scaffold_001253_01G000100.1">
    <property type="protein sequence ID" value="TraesCLE_scaffold_001253_01G000100.1"/>
    <property type="gene ID" value="TraesCLE_scaffold_001253_01G000100"/>
</dbReference>
<dbReference type="Gene3D" id="1.50.10.160">
    <property type="match status" value="1"/>
</dbReference>
<protein>
    <recommendedName>
        <fullName evidence="2">Terpene synthase N-terminal domain-containing protein</fullName>
    </recommendedName>
</protein>
<dbReference type="Gene3D" id="1.50.10.130">
    <property type="entry name" value="Terpene synthase, N-terminal domain"/>
    <property type="match status" value="1"/>
</dbReference>
<dbReference type="SMR" id="A0A1D6D979"/>
<dbReference type="InterPro" id="IPR050148">
    <property type="entry name" value="Terpene_synthase-like"/>
</dbReference>
<sequence length="794" mass="90669">MVAASSSSSPSQHPIKNKASTRVNTRGRNKETQRRPRMLTFTAALRHVPVLDQPTAEPWRRLSLHLHSQRRPCGLVLISKSPSYPEVDVGEWKADEYRQRTDEPSEMRQMIDAIRTALASLGDDETSMSVSAYDTALVALVKNLDGGDGPQFPSCIDWIVQNQLPDGSWGDPAFFMVQDRMISTLACVVAVKSWNIDSDNLCDRGVLFIKENMSRLVEEEQDWMPCGFEINFPALLEKAKDLDLDIPYDDPVLEEIYAKRNLKLSKIPLDVLHAIPTTLLFSVEGMVDLPLDWETLLRLRCPDGSFHSSPAATAAALSHTGDKECHAFLDRLIQKFEGGVPCSHSMDTFEQLWVVDRLMRLGISRHFTSEIQQCLEFIYRRWTQKGLAHNMHCPIPDIDDTAMGFRLLRQHGYDVTPSVFKHFEKDGKFVCFPMETNHASVTPMHNTYRASQFMFPGDDDVLARAGRYCREFLQERQSSNKLYDKWIITKDLPGEVGYTLNFPWKASLPRIETRMYLDQYGGNNDVWIAKVLYRMNLVSNDLYLKMAKADFREYQRLSRIEWNGLRKWYFRNHLQRYGATPKSALKAYFLASANIFEPGRAAERLAWARMAVLAEAVTTHFRHIGGPCYSTENLEELIDLVSFDDVSGGLREAWKQWLMAWTAKESHGSVDGDTALLFVRTIEICSGRIVSAEQKPNLWDYSQLEQLTSSICHKLATIGLSQNEASMENTEDLHRQVDLEMQELSGRVHQGCHGISRETRQTFLNVVKSFYYSAHCSHETVDSHIAKVIFQDVI</sequence>
<accession>A0A1D6D979</accession>
<dbReference type="GO" id="GO:0010333">
    <property type="term" value="F:terpene synthase activity"/>
    <property type="evidence" value="ECO:0000318"/>
    <property type="project" value="GO_Central"/>
</dbReference>
<dbReference type="GO" id="GO:0009507">
    <property type="term" value="C:chloroplast"/>
    <property type="evidence" value="ECO:0000318"/>
    <property type="project" value="GO_Central"/>
</dbReference>
<dbReference type="InterPro" id="IPR036965">
    <property type="entry name" value="Terpene_synth_N_sf"/>
</dbReference>
<dbReference type="AlphaFoldDB" id="A0A1D6D979"/>
<organism evidence="3">
    <name type="scientific">Triticum aestivum</name>
    <name type="common">Wheat</name>
    <dbReference type="NCBI Taxonomy" id="4565"/>
    <lineage>
        <taxon>Eukaryota</taxon>
        <taxon>Viridiplantae</taxon>
        <taxon>Streptophyta</taxon>
        <taxon>Embryophyta</taxon>
        <taxon>Tracheophyta</taxon>
        <taxon>Spermatophyta</taxon>
        <taxon>Magnoliopsida</taxon>
        <taxon>Liliopsida</taxon>
        <taxon>Poales</taxon>
        <taxon>Poaceae</taxon>
        <taxon>BOP clade</taxon>
        <taxon>Pooideae</taxon>
        <taxon>Triticodae</taxon>
        <taxon>Triticeae</taxon>
        <taxon>Triticinae</taxon>
        <taxon>Triticum</taxon>
    </lineage>
</organism>
<dbReference type="SFLD" id="SFLDG01014">
    <property type="entry name" value="Terpene_Cyclase_Like_1_N-term"/>
    <property type="match status" value="1"/>
</dbReference>
<dbReference type="FunFam" id="1.50.10.130:FF:000002">
    <property type="entry name" value="Ent-copalyl diphosphate synthase, chloroplastic"/>
    <property type="match status" value="1"/>
</dbReference>
<dbReference type="Pfam" id="PF01397">
    <property type="entry name" value="Terpene_synth"/>
    <property type="match status" value="1"/>
</dbReference>
<keyword evidence="4" id="KW-1185">Reference proteome</keyword>
<feature type="region of interest" description="Disordered" evidence="1">
    <location>
        <begin position="1"/>
        <end position="36"/>
    </location>
</feature>
<dbReference type="Proteomes" id="UP000019116">
    <property type="component" value="Chromosome 2D"/>
</dbReference>
<dbReference type="OMA" id="TQRRPRM"/>
<dbReference type="SUPFAM" id="SSF48239">
    <property type="entry name" value="Terpenoid cyclases/Protein prenyltransferases"/>
    <property type="match status" value="2"/>
</dbReference>
<feature type="compositionally biased region" description="Polar residues" evidence="1">
    <location>
        <begin position="12"/>
        <end position="26"/>
    </location>
</feature>
<dbReference type="InterPro" id="IPR008930">
    <property type="entry name" value="Terpenoid_cyclase/PrenylTrfase"/>
</dbReference>
<dbReference type="Gramene" id="TraesCS2D02G029600.1">
    <property type="protein sequence ID" value="TraesCS2D02G029600.1"/>
    <property type="gene ID" value="TraesCS2D02G029600"/>
</dbReference>
<dbReference type="GO" id="GO:0009686">
    <property type="term" value="P:gibberellin biosynthetic process"/>
    <property type="evidence" value="ECO:0000318"/>
    <property type="project" value="GO_Central"/>
</dbReference>
<feature type="compositionally biased region" description="Low complexity" evidence="1">
    <location>
        <begin position="1"/>
        <end position="11"/>
    </location>
</feature>
<dbReference type="PaxDb" id="4565-Traes_2DS_7917F0E44.1"/>
<evidence type="ECO:0000313" key="4">
    <source>
        <dbReference type="Proteomes" id="UP000019116"/>
    </source>
</evidence>